<dbReference type="AlphaFoldDB" id="A0A1L8CLT8"/>
<dbReference type="Gene3D" id="3.40.190.10">
    <property type="entry name" value="Periplasmic binding protein-like II"/>
    <property type="match status" value="1"/>
</dbReference>
<dbReference type="Gene3D" id="3.90.76.10">
    <property type="entry name" value="Dipeptide-binding Protein, Domain 1"/>
    <property type="match status" value="1"/>
</dbReference>
<dbReference type="InterPro" id="IPR000914">
    <property type="entry name" value="SBP_5_dom"/>
</dbReference>
<evidence type="ECO:0000259" key="5">
    <source>
        <dbReference type="Pfam" id="PF00496"/>
    </source>
</evidence>
<gene>
    <name evidence="6" type="ORF">MMIC_P0813</name>
</gene>
<evidence type="ECO:0000256" key="2">
    <source>
        <dbReference type="ARBA" id="ARBA00022448"/>
    </source>
</evidence>
<sequence>MGSRTQGRIKLNTVKLTAFIALIFSVSACTESGQNGDTSTDFLAQAYTDTPVRGDRLIEASIGDATNLIPMIAGDASSHAVAGQLYLSLLRYDKNLNLTGQLAESWQVSADNKSITFKLRAELRWSDGKPFTSSDCAFTVDLMQSDSTQSAYKADYMLVKSIETPDPRTFIVHYDEPFSPALSSWSSLAILPKHVFEGENIMDTRLSRQPQATIGPYRLAQWQPQQSITLTANPDYFDGEVWISERMTRIIPDRATQFLELTAGRLDSVGLSPMQYTRLFDTKATLKHNYNRYKYLDFVYTYLGFNMQRKPFDNQKVREAIAYAIDRQEILDGVQLGLGETIATPYKPGTYWVNETLKPRPFDPEKARSLLAEAGWSDSDGDGLIDKDGKILSFTILTNNGNKQRSDAATIMQQRLKTVGISINIRLIEWSAFIQNFINKRDFDAVILGWSLSPDPDQYTIWHSSQTGPRQFNFLTYKNNKVDAALDNARRTFDRKLRKQQYDIMQQEIYNDVPMVFLFAPYSLPVMHKRFHGIKPAPAGIGYNSEHWYVPEELQKYHVTAITP</sequence>
<evidence type="ECO:0000256" key="1">
    <source>
        <dbReference type="ARBA" id="ARBA00005695"/>
    </source>
</evidence>
<comment type="similarity">
    <text evidence="1">Belongs to the bacterial solute-binding protein 5 family.</text>
</comment>
<dbReference type="SUPFAM" id="SSF53850">
    <property type="entry name" value="Periplasmic binding protein-like II"/>
    <property type="match status" value="1"/>
</dbReference>
<protein>
    <submittedName>
        <fullName evidence="6">Peptide/nickel transport system substrate-binding protein</fullName>
    </submittedName>
</protein>
<dbReference type="PROSITE" id="PS51257">
    <property type="entry name" value="PROKAR_LIPOPROTEIN"/>
    <property type="match status" value="1"/>
</dbReference>
<feature type="chain" id="PRO_5011956405" evidence="4">
    <location>
        <begin position="29"/>
        <end position="564"/>
    </location>
</feature>
<name>A0A1L8CLT8_9PROT</name>
<evidence type="ECO:0000313" key="6">
    <source>
        <dbReference type="EMBL" id="GAV19855.1"/>
    </source>
</evidence>
<keyword evidence="7" id="KW-1185">Reference proteome</keyword>
<feature type="signal peptide" evidence="4">
    <location>
        <begin position="1"/>
        <end position="28"/>
    </location>
</feature>
<dbReference type="GO" id="GO:1904680">
    <property type="term" value="F:peptide transmembrane transporter activity"/>
    <property type="evidence" value="ECO:0007669"/>
    <property type="project" value="TreeGrafter"/>
</dbReference>
<feature type="domain" description="Solute-binding protein family 5" evidence="5">
    <location>
        <begin position="98"/>
        <end position="467"/>
    </location>
</feature>
<dbReference type="FunFam" id="3.10.105.10:FF:000006">
    <property type="entry name" value="Peptide ABC transporter substrate-binding protein"/>
    <property type="match status" value="1"/>
</dbReference>
<dbReference type="Gene3D" id="3.10.105.10">
    <property type="entry name" value="Dipeptide-binding Protein, Domain 3"/>
    <property type="match status" value="1"/>
</dbReference>
<dbReference type="Proteomes" id="UP000231632">
    <property type="component" value="Unassembled WGS sequence"/>
</dbReference>
<dbReference type="InterPro" id="IPR030678">
    <property type="entry name" value="Peptide/Ni-bd"/>
</dbReference>
<dbReference type="PIRSF" id="PIRSF002741">
    <property type="entry name" value="MppA"/>
    <property type="match status" value="1"/>
</dbReference>
<dbReference type="PANTHER" id="PTHR30290">
    <property type="entry name" value="PERIPLASMIC BINDING COMPONENT OF ABC TRANSPORTER"/>
    <property type="match status" value="1"/>
</dbReference>
<dbReference type="EMBL" id="BDFD01000005">
    <property type="protein sequence ID" value="GAV19855.1"/>
    <property type="molecule type" value="Genomic_DNA"/>
</dbReference>
<keyword evidence="2" id="KW-0813">Transport</keyword>
<dbReference type="InterPro" id="IPR039424">
    <property type="entry name" value="SBP_5"/>
</dbReference>
<dbReference type="GO" id="GO:0015833">
    <property type="term" value="P:peptide transport"/>
    <property type="evidence" value="ECO:0007669"/>
    <property type="project" value="TreeGrafter"/>
</dbReference>
<dbReference type="CDD" id="cd08514">
    <property type="entry name" value="PBP2_AppA_like"/>
    <property type="match status" value="1"/>
</dbReference>
<accession>A0A1L8CLT8</accession>
<evidence type="ECO:0000256" key="3">
    <source>
        <dbReference type="ARBA" id="ARBA00022729"/>
    </source>
</evidence>
<dbReference type="Pfam" id="PF00496">
    <property type="entry name" value="SBP_bac_5"/>
    <property type="match status" value="1"/>
</dbReference>
<dbReference type="GO" id="GO:0030288">
    <property type="term" value="C:outer membrane-bounded periplasmic space"/>
    <property type="evidence" value="ECO:0007669"/>
    <property type="project" value="UniProtKB-ARBA"/>
</dbReference>
<dbReference type="GO" id="GO:0043190">
    <property type="term" value="C:ATP-binding cassette (ABC) transporter complex"/>
    <property type="evidence" value="ECO:0007669"/>
    <property type="project" value="InterPro"/>
</dbReference>
<comment type="caution">
    <text evidence="6">The sequence shown here is derived from an EMBL/GenBank/DDBJ whole genome shotgun (WGS) entry which is preliminary data.</text>
</comment>
<keyword evidence="3 4" id="KW-0732">Signal</keyword>
<evidence type="ECO:0000256" key="4">
    <source>
        <dbReference type="SAM" id="SignalP"/>
    </source>
</evidence>
<organism evidence="6 7">
    <name type="scientific">Mariprofundus micogutta</name>
    <dbReference type="NCBI Taxonomy" id="1921010"/>
    <lineage>
        <taxon>Bacteria</taxon>
        <taxon>Pseudomonadati</taxon>
        <taxon>Pseudomonadota</taxon>
        <taxon>Candidatius Mariprofundia</taxon>
        <taxon>Mariprofundales</taxon>
        <taxon>Mariprofundaceae</taxon>
        <taxon>Mariprofundus</taxon>
    </lineage>
</organism>
<dbReference type="PANTHER" id="PTHR30290:SF38">
    <property type="entry name" value="D,D-DIPEPTIDE-BINDING PERIPLASMIC PROTEIN DDPA-RELATED"/>
    <property type="match status" value="1"/>
</dbReference>
<proteinExistence type="inferred from homology"/>
<evidence type="ECO:0000313" key="7">
    <source>
        <dbReference type="Proteomes" id="UP000231632"/>
    </source>
</evidence>
<reference evidence="6 7" key="1">
    <citation type="journal article" date="2017" name="Arch. Microbiol.">
        <title>Mariprofundus micogutta sp. nov., a novel iron-oxidizing zetaproteobacterium isolated from a deep-sea hydrothermal field at the Bayonnaise knoll of the Izu-Ogasawara arc, and a description of Mariprofundales ord. nov. and Zetaproteobacteria classis nov.</title>
        <authorList>
            <person name="Makita H."/>
            <person name="Tanaka E."/>
            <person name="Mitsunobu S."/>
            <person name="Miyazaki M."/>
            <person name="Nunoura T."/>
            <person name="Uematsu K."/>
            <person name="Takaki Y."/>
            <person name="Nishi S."/>
            <person name="Shimamura S."/>
            <person name="Takai K."/>
        </authorList>
    </citation>
    <scope>NUCLEOTIDE SEQUENCE [LARGE SCALE GENOMIC DNA]</scope>
    <source>
        <strain evidence="6 7">ET2</strain>
    </source>
</reference>
<dbReference type="RefSeq" id="WP_227819349.1">
    <property type="nucleotide sequence ID" value="NZ_BDFD01000005.1"/>
</dbReference>
<dbReference type="STRING" id="1921010.MMIC_P0813"/>